<evidence type="ECO:0000256" key="1">
    <source>
        <dbReference type="ARBA" id="ARBA00022679"/>
    </source>
</evidence>
<dbReference type="InterPro" id="IPR051471">
    <property type="entry name" value="Bacterial_PTS_sugar_comp"/>
</dbReference>
<reference evidence="3 4" key="1">
    <citation type="submission" date="2018-08" db="EMBL/GenBank/DDBJ databases">
        <title>A genome reference for cultivated species of the human gut microbiota.</title>
        <authorList>
            <person name="Zou Y."/>
            <person name="Xue W."/>
            <person name="Luo G."/>
        </authorList>
    </citation>
    <scope>NUCLEOTIDE SEQUENCE [LARGE SCALE GENOMIC DNA]</scope>
    <source>
        <strain evidence="3 4">AF24-29</strain>
    </source>
</reference>
<evidence type="ECO:0000259" key="2">
    <source>
        <dbReference type="PROSITE" id="PS51096"/>
    </source>
</evidence>
<protein>
    <submittedName>
        <fullName evidence="3">PTS N-acetylglucosamine transporter subunit IIBC</fullName>
    </submittedName>
</protein>
<dbReference type="AlphaFoldDB" id="A0A412FVB3"/>
<comment type="caution">
    <text evidence="3">The sequence shown here is derived from an EMBL/GenBank/DDBJ whole genome shotgun (WGS) entry which is preliminary data.</text>
</comment>
<dbReference type="RefSeq" id="WP_117895504.1">
    <property type="nucleotide sequence ID" value="NZ_CABJCV010000016.1"/>
</dbReference>
<dbReference type="PANTHER" id="PTHR33799">
    <property type="entry name" value="PTS PERMEASE-RELATED-RELATED"/>
    <property type="match status" value="1"/>
</dbReference>
<organism evidence="3 4">
    <name type="scientific">Holdemania filiformis</name>
    <dbReference type="NCBI Taxonomy" id="61171"/>
    <lineage>
        <taxon>Bacteria</taxon>
        <taxon>Bacillati</taxon>
        <taxon>Bacillota</taxon>
        <taxon>Erysipelotrichia</taxon>
        <taxon>Erysipelotrichales</taxon>
        <taxon>Erysipelotrichaceae</taxon>
        <taxon>Holdemania</taxon>
    </lineage>
</organism>
<keyword evidence="1" id="KW-0808">Transferase</keyword>
<dbReference type="PANTHER" id="PTHR33799:SF1">
    <property type="entry name" value="PTS SYSTEM MANNOSE-SPECIFIC EIIAB COMPONENT-RELATED"/>
    <property type="match status" value="1"/>
</dbReference>
<gene>
    <name evidence="3" type="ORF">DWY25_12505</name>
</gene>
<dbReference type="Proteomes" id="UP000284178">
    <property type="component" value="Unassembled WGS sequence"/>
</dbReference>
<dbReference type="Gene3D" id="3.40.50.510">
    <property type="entry name" value="Phosphotransferase system, mannose-type IIA component"/>
    <property type="match status" value="1"/>
</dbReference>
<dbReference type="Pfam" id="PF03610">
    <property type="entry name" value="EIIA-man"/>
    <property type="match status" value="1"/>
</dbReference>
<evidence type="ECO:0000313" key="4">
    <source>
        <dbReference type="Proteomes" id="UP000284178"/>
    </source>
</evidence>
<dbReference type="GO" id="GO:0016740">
    <property type="term" value="F:transferase activity"/>
    <property type="evidence" value="ECO:0007669"/>
    <property type="project" value="UniProtKB-KW"/>
</dbReference>
<evidence type="ECO:0000313" key="3">
    <source>
        <dbReference type="EMBL" id="RGR72123.1"/>
    </source>
</evidence>
<dbReference type="EMBL" id="QRUP01000016">
    <property type="protein sequence ID" value="RGR72123.1"/>
    <property type="molecule type" value="Genomic_DNA"/>
</dbReference>
<dbReference type="SUPFAM" id="SSF53062">
    <property type="entry name" value="PTS system fructose IIA component-like"/>
    <property type="match status" value="1"/>
</dbReference>
<keyword evidence="4" id="KW-1185">Reference proteome</keyword>
<dbReference type="GO" id="GO:0009401">
    <property type="term" value="P:phosphoenolpyruvate-dependent sugar phosphotransferase system"/>
    <property type="evidence" value="ECO:0007669"/>
    <property type="project" value="InterPro"/>
</dbReference>
<sequence length="139" mass="15540">MRKFLIATHGTLASGIQNALRIITGEIDRVMVIDAFAGPENPVNQIQIYFDQLNDQDEVIILTDLPGGSVNQMLIRYVKRPQTHLVSGVNLSLVLALILDPGEMDTCSLIRQAIPEARQQMLYINEKVEQMSAELNAFF</sequence>
<feature type="domain" description="PTS EIIA type-4" evidence="2">
    <location>
        <begin position="1"/>
        <end position="121"/>
    </location>
</feature>
<proteinExistence type="predicted"/>
<dbReference type="InterPro" id="IPR036662">
    <property type="entry name" value="PTS_EIIA_man-typ_sf"/>
</dbReference>
<dbReference type="InterPro" id="IPR004701">
    <property type="entry name" value="PTS_EIIA_man-typ"/>
</dbReference>
<accession>A0A412FVB3</accession>
<dbReference type="GeneID" id="83016216"/>
<dbReference type="GO" id="GO:0016020">
    <property type="term" value="C:membrane"/>
    <property type="evidence" value="ECO:0007669"/>
    <property type="project" value="InterPro"/>
</dbReference>
<dbReference type="PROSITE" id="PS51096">
    <property type="entry name" value="PTS_EIIA_TYPE_4"/>
    <property type="match status" value="1"/>
</dbReference>
<name>A0A412FVB3_9FIRM</name>